<dbReference type="OMA" id="HELGMEY"/>
<proteinExistence type="predicted"/>
<dbReference type="PANTHER" id="PTHR38795">
    <property type="entry name" value="DUF6604 DOMAIN-CONTAINING PROTEIN"/>
    <property type="match status" value="1"/>
</dbReference>
<dbReference type="InterPro" id="IPR046539">
    <property type="entry name" value="DUF6604"/>
</dbReference>
<feature type="region of interest" description="Disordered" evidence="1">
    <location>
        <begin position="177"/>
        <end position="196"/>
    </location>
</feature>
<protein>
    <recommendedName>
        <fullName evidence="2">DUF6604 domain-containing protein</fullName>
    </recommendedName>
</protein>
<dbReference type="Proteomes" id="UP000011715">
    <property type="component" value="Unassembled WGS sequence"/>
</dbReference>
<dbReference type="EMBL" id="GL876974">
    <property type="protein sequence ID" value="KLU90132.1"/>
    <property type="molecule type" value="Genomic_DNA"/>
</dbReference>
<name>A0A0C4E922_MAGP6</name>
<dbReference type="AlphaFoldDB" id="A0A0C4E922"/>
<dbReference type="EMBL" id="ADBL01002232">
    <property type="status" value="NOT_ANNOTATED_CDS"/>
    <property type="molecule type" value="Genomic_DNA"/>
</dbReference>
<gene>
    <name evidence="3" type="ORF">MAPG_09098</name>
</gene>
<feature type="region of interest" description="Disordered" evidence="1">
    <location>
        <begin position="49"/>
        <end position="75"/>
    </location>
</feature>
<reference evidence="4" key="4">
    <citation type="journal article" date="2015" name="G3 (Bethesda)">
        <title>Genome sequences of three phytopathogenic species of the Magnaporthaceae family of fungi.</title>
        <authorList>
            <person name="Okagaki L.H."/>
            <person name="Nunes C.C."/>
            <person name="Sailsbery J."/>
            <person name="Clay B."/>
            <person name="Brown D."/>
            <person name="John T."/>
            <person name="Oh Y."/>
            <person name="Young N."/>
            <person name="Fitzgerald M."/>
            <person name="Haas B.J."/>
            <person name="Zeng Q."/>
            <person name="Young S."/>
            <person name="Adiconis X."/>
            <person name="Fan L."/>
            <person name="Levin J.Z."/>
            <person name="Mitchell T.K."/>
            <person name="Okubara P.A."/>
            <person name="Farman M.L."/>
            <person name="Kohn L.M."/>
            <person name="Birren B."/>
            <person name="Ma L.-J."/>
            <person name="Dean R.A."/>
        </authorList>
    </citation>
    <scope>NUCLEOTIDE SEQUENCE</scope>
    <source>
        <strain evidence="4">ATCC 64411 / 73-15</strain>
    </source>
</reference>
<dbReference type="Pfam" id="PF20253">
    <property type="entry name" value="DUF6604"/>
    <property type="match status" value="1"/>
</dbReference>
<feature type="compositionally biased region" description="Low complexity" evidence="1">
    <location>
        <begin position="727"/>
        <end position="741"/>
    </location>
</feature>
<evidence type="ECO:0000256" key="1">
    <source>
        <dbReference type="SAM" id="MobiDB-lite"/>
    </source>
</evidence>
<keyword evidence="5" id="KW-1185">Reference proteome</keyword>
<dbReference type="EnsemblFungi" id="MAPG_09098T0">
    <property type="protein sequence ID" value="MAPG_09098T0"/>
    <property type="gene ID" value="MAPG_09098"/>
</dbReference>
<reference evidence="5" key="2">
    <citation type="submission" date="2010-05" db="EMBL/GenBank/DDBJ databases">
        <title>The genome sequence of Magnaporthe poae strain ATCC 64411.</title>
        <authorList>
            <person name="Ma L.-J."/>
            <person name="Dead R."/>
            <person name="Young S."/>
            <person name="Zeng Q."/>
            <person name="Koehrsen M."/>
            <person name="Alvarado L."/>
            <person name="Berlin A."/>
            <person name="Chapman S.B."/>
            <person name="Chen Z."/>
            <person name="Freedman E."/>
            <person name="Gellesch M."/>
            <person name="Goldberg J."/>
            <person name="Griggs A."/>
            <person name="Gujja S."/>
            <person name="Heilman E.R."/>
            <person name="Heiman D."/>
            <person name="Hepburn T."/>
            <person name="Howarth C."/>
            <person name="Jen D."/>
            <person name="Larson L."/>
            <person name="Mehta T."/>
            <person name="Neiman D."/>
            <person name="Pearson M."/>
            <person name="Roberts A."/>
            <person name="Saif S."/>
            <person name="Shea T."/>
            <person name="Shenoy N."/>
            <person name="Sisk P."/>
            <person name="Stolte C."/>
            <person name="Sykes S."/>
            <person name="Walk T."/>
            <person name="White J."/>
            <person name="Yandava C."/>
            <person name="Haas B."/>
            <person name="Nusbaum C."/>
            <person name="Birren B."/>
        </authorList>
    </citation>
    <scope>NUCLEOTIDE SEQUENCE [LARGE SCALE GENOMIC DNA]</scope>
    <source>
        <strain evidence="5">ATCC 64411 / 73-15</strain>
    </source>
</reference>
<evidence type="ECO:0000313" key="5">
    <source>
        <dbReference type="Proteomes" id="UP000011715"/>
    </source>
</evidence>
<dbReference type="eggNOG" id="ENOG502RZSK">
    <property type="taxonomic scope" value="Eukaryota"/>
</dbReference>
<dbReference type="STRING" id="644358.A0A0C4E922"/>
<dbReference type="OrthoDB" id="5238236at2759"/>
<dbReference type="VEuPathDB" id="FungiDB:MAPG_09098"/>
<sequence>MQPPSALASTYQQYKLDTNAVAGWLASTARSLGYPAHLLLSPTDNKSASSSDPFSAAAPHDLSSDNKRLKGKDRVKAKKAAAAAAAAAKASSSGAAKGPKYIISISSFVTLAEFIAGKSAPVPASFGAVLDRAISTRSEYGSKLSRQGFETDQQTESTHQHFVRVLEKVRDVLRPFTLAPGTDDGNGRDAGDDGDLPNRFDGLHVDEPSQAFLDLPDVERPAPVAVGNETYEAQVESTMHHAMFVFEAMLADMMRIRARVWSIWSPVKEALDSQDSRVDLAAAAIATDTAISLAKGIVEEATSDVEAFGGVEGILGGVFGHAQAQGPDNMEEYLARVGRKAELIRQIPYDAVVDTYLWPYITLDMHLQHLASGNKRKIPSEPLPKEIWDPSRERSLLSDAEKHDADFCLLTFHIGEVFRTSYFVKSWPVLDELFLGIKEMEETNMVPFYAAFACQVFLDLVHMLGENLDKCHDRFNSSMAAMRLEADAHLALAKQYGSAGVGQDRVGAVLRSLQKDIDFIVQDPLYKLELASMRGGETEASAARRRTSKLVRMSPVMSGLLTHHFRVRLRDASLMAAYESGSIQCGAHLYNVLLQQGLLGPTLRWPDMEQAMCVLGEGAFFVGKRPTGDRLENYISNFAMYAGTPVSAFKKMKRLSANSRSRYDGLRPMRLLKAQPHVLSAFDDRYVYGDSGLGHFTAEHIENVIETSRLGYADGSPLLHPAGLTESSSSSSSNNNNNNNNNKKKKKKKEGAAAAARNRRRLMPDQLIVPLWLALQMETQRDMFSHMTLHCAVTSVLLDVTEACEARLTALGKNSGGWVTRPGGSVFRLTVVCLLAFLDRPALEIAAGVLNDTLDRGCGILAIKKAQETAIKTGLMPARVLEAAGS</sequence>
<organism evidence="4 5">
    <name type="scientific">Magnaporthiopsis poae (strain ATCC 64411 / 73-15)</name>
    <name type="common">Kentucky bluegrass fungus</name>
    <name type="synonym">Magnaporthe poae</name>
    <dbReference type="NCBI Taxonomy" id="644358"/>
    <lineage>
        <taxon>Eukaryota</taxon>
        <taxon>Fungi</taxon>
        <taxon>Dikarya</taxon>
        <taxon>Ascomycota</taxon>
        <taxon>Pezizomycotina</taxon>
        <taxon>Sordariomycetes</taxon>
        <taxon>Sordariomycetidae</taxon>
        <taxon>Magnaporthales</taxon>
        <taxon>Magnaporthaceae</taxon>
        <taxon>Magnaporthiopsis</taxon>
    </lineage>
</organism>
<feature type="region of interest" description="Disordered" evidence="1">
    <location>
        <begin position="721"/>
        <end position="757"/>
    </location>
</feature>
<feature type="compositionally biased region" description="Basic and acidic residues" evidence="1">
    <location>
        <begin position="185"/>
        <end position="196"/>
    </location>
</feature>
<dbReference type="PANTHER" id="PTHR38795:SF1">
    <property type="entry name" value="DUF6604 DOMAIN-CONTAINING PROTEIN"/>
    <property type="match status" value="1"/>
</dbReference>
<evidence type="ECO:0000313" key="3">
    <source>
        <dbReference type="EMBL" id="KLU90132.1"/>
    </source>
</evidence>
<evidence type="ECO:0000259" key="2">
    <source>
        <dbReference type="Pfam" id="PF20253"/>
    </source>
</evidence>
<feature type="domain" description="DUF6604" evidence="2">
    <location>
        <begin position="12"/>
        <end position="301"/>
    </location>
</feature>
<reference evidence="3" key="3">
    <citation type="submission" date="2011-03" db="EMBL/GenBank/DDBJ databases">
        <title>Annotation of Magnaporthe poae ATCC 64411.</title>
        <authorList>
            <person name="Ma L.-J."/>
            <person name="Dead R."/>
            <person name="Young S.K."/>
            <person name="Zeng Q."/>
            <person name="Gargeya S."/>
            <person name="Fitzgerald M."/>
            <person name="Haas B."/>
            <person name="Abouelleil A."/>
            <person name="Alvarado L."/>
            <person name="Arachchi H.M."/>
            <person name="Berlin A."/>
            <person name="Brown A."/>
            <person name="Chapman S.B."/>
            <person name="Chen Z."/>
            <person name="Dunbar C."/>
            <person name="Freedman E."/>
            <person name="Gearin G."/>
            <person name="Gellesch M."/>
            <person name="Goldberg J."/>
            <person name="Griggs A."/>
            <person name="Gujja S."/>
            <person name="Heiman D."/>
            <person name="Howarth C."/>
            <person name="Larson L."/>
            <person name="Lui A."/>
            <person name="MacDonald P.J.P."/>
            <person name="Mehta T."/>
            <person name="Montmayeur A."/>
            <person name="Murphy C."/>
            <person name="Neiman D."/>
            <person name="Pearson M."/>
            <person name="Priest M."/>
            <person name="Roberts A."/>
            <person name="Saif S."/>
            <person name="Shea T."/>
            <person name="Shenoy N."/>
            <person name="Sisk P."/>
            <person name="Stolte C."/>
            <person name="Sykes S."/>
            <person name="Yandava C."/>
            <person name="Wortman J."/>
            <person name="Nusbaum C."/>
            <person name="Birren B."/>
        </authorList>
    </citation>
    <scope>NUCLEOTIDE SEQUENCE</scope>
    <source>
        <strain evidence="3">ATCC 64411</strain>
    </source>
</reference>
<accession>A0A0C4E922</accession>
<reference evidence="3" key="1">
    <citation type="submission" date="2010-05" db="EMBL/GenBank/DDBJ databases">
        <title>The Genome Sequence of Magnaporthe poae strain ATCC 64411.</title>
        <authorList>
            <consortium name="The Broad Institute Genome Sequencing Platform"/>
            <consortium name="Broad Institute Genome Sequencing Center for Infectious Disease"/>
            <person name="Ma L.-J."/>
            <person name="Dead R."/>
            <person name="Young S."/>
            <person name="Zeng Q."/>
            <person name="Koehrsen M."/>
            <person name="Alvarado L."/>
            <person name="Berlin A."/>
            <person name="Chapman S.B."/>
            <person name="Chen Z."/>
            <person name="Freedman E."/>
            <person name="Gellesch M."/>
            <person name="Goldberg J."/>
            <person name="Griggs A."/>
            <person name="Gujja S."/>
            <person name="Heilman E.R."/>
            <person name="Heiman D."/>
            <person name="Hepburn T."/>
            <person name="Howarth C."/>
            <person name="Jen D."/>
            <person name="Larson L."/>
            <person name="Mehta T."/>
            <person name="Neiman D."/>
            <person name="Pearson M."/>
            <person name="Roberts A."/>
            <person name="Saif S."/>
            <person name="Shea T."/>
            <person name="Shenoy N."/>
            <person name="Sisk P."/>
            <person name="Stolte C."/>
            <person name="Sykes S."/>
            <person name="Walk T."/>
            <person name="White J."/>
            <person name="Yandava C."/>
            <person name="Haas B."/>
            <person name="Nusbaum C."/>
            <person name="Birren B."/>
        </authorList>
    </citation>
    <scope>NUCLEOTIDE SEQUENCE</scope>
    <source>
        <strain evidence="3">ATCC 64411</strain>
    </source>
</reference>
<evidence type="ECO:0000313" key="4">
    <source>
        <dbReference type="EnsemblFungi" id="MAPG_09098T0"/>
    </source>
</evidence>
<feature type="compositionally biased region" description="Basic and acidic residues" evidence="1">
    <location>
        <begin position="62"/>
        <end position="74"/>
    </location>
</feature>
<reference evidence="4" key="5">
    <citation type="submission" date="2015-06" db="UniProtKB">
        <authorList>
            <consortium name="EnsemblFungi"/>
        </authorList>
    </citation>
    <scope>IDENTIFICATION</scope>
    <source>
        <strain evidence="4">ATCC 64411</strain>
    </source>
</reference>
<feature type="compositionally biased region" description="Low complexity" evidence="1">
    <location>
        <begin position="49"/>
        <end position="59"/>
    </location>
</feature>